<dbReference type="PRINTS" id="PR00344">
    <property type="entry name" value="BCTRLSENSOR"/>
</dbReference>
<keyword evidence="8" id="KW-0902">Two-component regulatory system</keyword>
<dbReference type="AlphaFoldDB" id="A0A7X1F9G7"/>
<keyword evidence="4" id="KW-0808">Transferase</keyword>
<evidence type="ECO:0000256" key="1">
    <source>
        <dbReference type="ARBA" id="ARBA00000085"/>
    </source>
</evidence>
<dbReference type="PANTHER" id="PTHR43065">
    <property type="entry name" value="SENSOR HISTIDINE KINASE"/>
    <property type="match status" value="1"/>
</dbReference>
<evidence type="ECO:0000256" key="8">
    <source>
        <dbReference type="ARBA" id="ARBA00023012"/>
    </source>
</evidence>
<evidence type="ECO:0000256" key="7">
    <source>
        <dbReference type="ARBA" id="ARBA00022840"/>
    </source>
</evidence>
<comment type="caution">
    <text evidence="12">The sequence shown here is derived from an EMBL/GenBank/DDBJ whole genome shotgun (WGS) entry which is preliminary data.</text>
</comment>
<dbReference type="SMART" id="SM00387">
    <property type="entry name" value="HATPase_c"/>
    <property type="match status" value="1"/>
</dbReference>
<dbReference type="InterPro" id="IPR003594">
    <property type="entry name" value="HATPase_dom"/>
</dbReference>
<dbReference type="PANTHER" id="PTHR43065:SF10">
    <property type="entry name" value="PEROXIDE STRESS-ACTIVATED HISTIDINE KINASE MAK3"/>
    <property type="match status" value="1"/>
</dbReference>
<keyword evidence="7" id="KW-0067">ATP-binding</keyword>
<keyword evidence="13" id="KW-1185">Reference proteome</keyword>
<feature type="coiled-coil region" evidence="9">
    <location>
        <begin position="218"/>
        <end position="245"/>
    </location>
</feature>
<dbReference type="GO" id="GO:0005524">
    <property type="term" value="F:ATP binding"/>
    <property type="evidence" value="ECO:0007669"/>
    <property type="project" value="UniProtKB-KW"/>
</dbReference>
<dbReference type="Gene3D" id="3.30.565.10">
    <property type="entry name" value="Histidine kinase-like ATPase, C-terminal domain"/>
    <property type="match status" value="1"/>
</dbReference>
<dbReference type="InterPro" id="IPR036890">
    <property type="entry name" value="HATPase_C_sf"/>
</dbReference>
<keyword evidence="10" id="KW-0472">Membrane</keyword>
<keyword evidence="6 12" id="KW-0418">Kinase</keyword>
<dbReference type="InterPro" id="IPR004358">
    <property type="entry name" value="Sig_transdc_His_kin-like_C"/>
</dbReference>
<comment type="catalytic activity">
    <reaction evidence="1">
        <text>ATP + protein L-histidine = ADP + protein N-phospho-L-histidine.</text>
        <dbReference type="EC" id="2.7.13.3"/>
    </reaction>
</comment>
<keyword evidence="5" id="KW-0547">Nucleotide-binding</keyword>
<organism evidence="12 13">
    <name type="scientific">Novosphingobium aerophilum</name>
    <dbReference type="NCBI Taxonomy" id="2839843"/>
    <lineage>
        <taxon>Bacteria</taxon>
        <taxon>Pseudomonadati</taxon>
        <taxon>Pseudomonadota</taxon>
        <taxon>Alphaproteobacteria</taxon>
        <taxon>Sphingomonadales</taxon>
        <taxon>Sphingomonadaceae</taxon>
        <taxon>Novosphingobium</taxon>
    </lineage>
</organism>
<evidence type="ECO:0000256" key="10">
    <source>
        <dbReference type="SAM" id="Phobius"/>
    </source>
</evidence>
<dbReference type="Proteomes" id="UP000520156">
    <property type="component" value="Unassembled WGS sequence"/>
</dbReference>
<evidence type="ECO:0000259" key="11">
    <source>
        <dbReference type="PROSITE" id="PS50109"/>
    </source>
</evidence>
<feature type="transmembrane region" description="Helical" evidence="10">
    <location>
        <begin position="94"/>
        <end position="115"/>
    </location>
</feature>
<keyword evidence="10" id="KW-0812">Transmembrane</keyword>
<evidence type="ECO:0000256" key="2">
    <source>
        <dbReference type="ARBA" id="ARBA00012438"/>
    </source>
</evidence>
<name>A0A7X1F9G7_9SPHN</name>
<evidence type="ECO:0000313" key="13">
    <source>
        <dbReference type="Proteomes" id="UP000520156"/>
    </source>
</evidence>
<dbReference type="SUPFAM" id="SSF47384">
    <property type="entry name" value="Homodimeric domain of signal transducing histidine kinase"/>
    <property type="match status" value="1"/>
</dbReference>
<gene>
    <name evidence="12" type="ORF">H7F49_14275</name>
</gene>
<evidence type="ECO:0000256" key="9">
    <source>
        <dbReference type="SAM" id="Coils"/>
    </source>
</evidence>
<feature type="transmembrane region" description="Helical" evidence="10">
    <location>
        <begin position="183"/>
        <end position="202"/>
    </location>
</feature>
<feature type="domain" description="Histidine kinase" evidence="11">
    <location>
        <begin position="254"/>
        <end position="471"/>
    </location>
</feature>
<dbReference type="Pfam" id="PF02518">
    <property type="entry name" value="HATPase_c"/>
    <property type="match status" value="1"/>
</dbReference>
<keyword evidence="3" id="KW-0597">Phosphoprotein</keyword>
<feature type="transmembrane region" description="Helical" evidence="10">
    <location>
        <begin position="41"/>
        <end position="58"/>
    </location>
</feature>
<dbReference type="InterPro" id="IPR005467">
    <property type="entry name" value="His_kinase_dom"/>
</dbReference>
<dbReference type="Gene3D" id="1.10.287.130">
    <property type="match status" value="1"/>
</dbReference>
<dbReference type="EMBL" id="JACLAU010000028">
    <property type="protein sequence ID" value="MBC2652860.1"/>
    <property type="molecule type" value="Genomic_DNA"/>
</dbReference>
<keyword evidence="10" id="KW-1133">Transmembrane helix</keyword>
<dbReference type="EC" id="2.7.13.3" evidence="2"/>
<feature type="transmembrane region" description="Helical" evidence="10">
    <location>
        <begin position="121"/>
        <end position="143"/>
    </location>
</feature>
<keyword evidence="9" id="KW-0175">Coiled coil</keyword>
<feature type="transmembrane region" description="Helical" evidence="10">
    <location>
        <begin position="70"/>
        <end position="89"/>
    </location>
</feature>
<proteinExistence type="predicted"/>
<feature type="transmembrane region" description="Helical" evidence="10">
    <location>
        <begin position="150"/>
        <end position="171"/>
    </location>
</feature>
<evidence type="ECO:0000256" key="3">
    <source>
        <dbReference type="ARBA" id="ARBA00022553"/>
    </source>
</evidence>
<evidence type="ECO:0000256" key="6">
    <source>
        <dbReference type="ARBA" id="ARBA00022777"/>
    </source>
</evidence>
<reference evidence="12 13" key="1">
    <citation type="submission" date="2020-08" db="EMBL/GenBank/DDBJ databases">
        <title>The genome sequence of Novosphingobium flavum 4Y4.</title>
        <authorList>
            <person name="Liu Y."/>
        </authorList>
    </citation>
    <scope>NUCLEOTIDE SEQUENCE [LARGE SCALE GENOMIC DNA]</scope>
    <source>
        <strain evidence="12 13">4Y4</strain>
    </source>
</reference>
<dbReference type="CDD" id="cd00075">
    <property type="entry name" value="HATPase"/>
    <property type="match status" value="1"/>
</dbReference>
<dbReference type="GO" id="GO:0000155">
    <property type="term" value="F:phosphorelay sensor kinase activity"/>
    <property type="evidence" value="ECO:0007669"/>
    <property type="project" value="InterPro"/>
</dbReference>
<evidence type="ECO:0000313" key="12">
    <source>
        <dbReference type="EMBL" id="MBC2652860.1"/>
    </source>
</evidence>
<evidence type="ECO:0000256" key="4">
    <source>
        <dbReference type="ARBA" id="ARBA00022679"/>
    </source>
</evidence>
<dbReference type="RefSeq" id="WP_185684250.1">
    <property type="nucleotide sequence ID" value="NZ_JACLAU010000028.1"/>
</dbReference>
<sequence length="481" mass="53800">MDNRFLQAISTQPAPMARYALDRCLLFSKSEWMTVAQNRRAMLLLNWMTLFIFIRWAVDCISHGEIDWQAYQYPVTFLLFVSLFLVRILGRPNLVPYIVVILVLLLNAFVLARSIEAGLNLFSLVSRNLLFYSPPVAVANSVVFKPRLALLLNLLPATSLSFAAIGAVLFASQGALEIQMLGWIIGVVGFTLWFTVALYVGFTKYMEHRTELVEVHHLIAEMERNQKLNQENARIREDLIRTQRVQMVDSMTSTMAHEVNQPISCANNYIQAARRWLSRETPDVTEALASLDGAQSEIIRVSERVMTVRRLMQRLSSEFTSIDLVDLVDRLEGMVRRDLGEQGIVLEVRADDHLDDLCIYGCEEELIQVLMNLIANAADALTDQSAQRVIRVALAEADLGEVQIAVEDNGCGIPPEHIDRVFDRLFSTKTGGSGLGLALCKRIVANHGGTIGIVSEPGQGTQVILRFPKGDLRSGWGGGRR</sequence>
<dbReference type="SUPFAM" id="SSF55874">
    <property type="entry name" value="ATPase domain of HSP90 chaperone/DNA topoisomerase II/histidine kinase"/>
    <property type="match status" value="1"/>
</dbReference>
<evidence type="ECO:0000256" key="5">
    <source>
        <dbReference type="ARBA" id="ARBA00022741"/>
    </source>
</evidence>
<accession>A0A7X1F9G7</accession>
<protein>
    <recommendedName>
        <fullName evidence="2">histidine kinase</fullName>
        <ecNumber evidence="2">2.7.13.3</ecNumber>
    </recommendedName>
</protein>
<dbReference type="InterPro" id="IPR036097">
    <property type="entry name" value="HisK_dim/P_sf"/>
</dbReference>
<dbReference type="PROSITE" id="PS50109">
    <property type="entry name" value="HIS_KIN"/>
    <property type="match status" value="1"/>
</dbReference>